<comment type="catalytic activity">
    <reaction evidence="13">
        <text>a 1,2-diacyl-sn-glycerol + H2O = a 2-acylglycerol + a fatty acid + H(+)</text>
        <dbReference type="Rhea" id="RHEA:33275"/>
        <dbReference type="ChEBI" id="CHEBI:15377"/>
        <dbReference type="ChEBI" id="CHEBI:15378"/>
        <dbReference type="ChEBI" id="CHEBI:17389"/>
        <dbReference type="ChEBI" id="CHEBI:17815"/>
        <dbReference type="ChEBI" id="CHEBI:28868"/>
        <dbReference type="EC" id="3.1.1.116"/>
    </reaction>
    <physiologicalReaction direction="left-to-right" evidence="13">
        <dbReference type="Rhea" id="RHEA:33276"/>
    </physiologicalReaction>
</comment>
<evidence type="ECO:0000259" key="16">
    <source>
        <dbReference type="Pfam" id="PF01764"/>
    </source>
</evidence>
<dbReference type="OrthoDB" id="418951at2759"/>
<dbReference type="GO" id="GO:0046340">
    <property type="term" value="P:diacylglycerol catabolic process"/>
    <property type="evidence" value="ECO:0007669"/>
    <property type="project" value="TreeGrafter"/>
</dbReference>
<evidence type="ECO:0000256" key="7">
    <source>
        <dbReference type="ARBA" id="ARBA00022801"/>
    </source>
</evidence>
<dbReference type="EMBL" id="CAJNIZ010036113">
    <property type="protein sequence ID" value="CAE7563657.1"/>
    <property type="molecule type" value="Genomic_DNA"/>
</dbReference>
<proteinExistence type="predicted"/>
<evidence type="ECO:0000313" key="18">
    <source>
        <dbReference type="Proteomes" id="UP000649617"/>
    </source>
</evidence>
<sequence>MSSFHLFWALLVRRCFCLTPSREVHFEAAQAQHAAVVQSLALLTAEYSHGSPSFATWTAGLRALLVKAQAEEDDEFDRLAPPPPEWPSLHNVLKLRVMPSARFALAAYSNRLYGLVSPGTACLTLACCISERRAFVRMSGISDDDVLDAETVAHPFKPVWWVCRDRESSAIVVSIRGTFSMSDVLATQVLHKEHMMHEGVLASALWVFNRVAPLLQRHVASTESGKIIITGHSLGGAVAAVLAWLLRDEAGIPVRAFVFGVPKVIDQALARKMEKFVTGIIHAKDMIPMLSQKSVEDLRLHVTEASQTAEDQLEELRAVLAKFHLPTEPARLQDALQQRQIQTPSPRRLTSTSTSTTVFEDAAADAAELPAIPMHNPGWQLHLRRRAIGTRTRELKPILWRSSMEDFLITVSTPSAASMHSVRPAWTMWQDHWPQAQCPVAS</sequence>
<keyword evidence="10" id="KW-1133">Transmembrane helix</keyword>
<dbReference type="Proteomes" id="UP000649617">
    <property type="component" value="Unassembled WGS sequence"/>
</dbReference>
<dbReference type="EC" id="3.1.1.116" evidence="14"/>
<dbReference type="GO" id="GO:0005886">
    <property type="term" value="C:plasma membrane"/>
    <property type="evidence" value="ECO:0007669"/>
    <property type="project" value="UniProtKB-SubCell"/>
</dbReference>
<evidence type="ECO:0000256" key="3">
    <source>
        <dbReference type="ARBA" id="ARBA00022475"/>
    </source>
</evidence>
<feature type="signal peptide" evidence="15">
    <location>
        <begin position="1"/>
        <end position="17"/>
    </location>
</feature>
<evidence type="ECO:0000256" key="10">
    <source>
        <dbReference type="ARBA" id="ARBA00022989"/>
    </source>
</evidence>
<keyword evidence="12" id="KW-0472">Membrane</keyword>
<evidence type="ECO:0000256" key="1">
    <source>
        <dbReference type="ARBA" id="ARBA00001913"/>
    </source>
</evidence>
<evidence type="ECO:0000256" key="14">
    <source>
        <dbReference type="ARBA" id="ARBA00026104"/>
    </source>
</evidence>
<dbReference type="Pfam" id="PF01764">
    <property type="entry name" value="Lipase_3"/>
    <property type="match status" value="1"/>
</dbReference>
<keyword evidence="6" id="KW-0479">Metal-binding</keyword>
<gene>
    <name evidence="17" type="primary">DAGLA</name>
    <name evidence="17" type="ORF">SPIL2461_LOCUS15094</name>
</gene>
<keyword evidence="9" id="KW-0442">Lipid degradation</keyword>
<dbReference type="InterPro" id="IPR029058">
    <property type="entry name" value="AB_hydrolase_fold"/>
</dbReference>
<accession>A0A812UF55</accession>
<keyword evidence="8" id="KW-0106">Calcium</keyword>
<dbReference type="GO" id="GO:0046872">
    <property type="term" value="F:metal ion binding"/>
    <property type="evidence" value="ECO:0007669"/>
    <property type="project" value="UniProtKB-KW"/>
</dbReference>
<evidence type="ECO:0000256" key="15">
    <source>
        <dbReference type="SAM" id="SignalP"/>
    </source>
</evidence>
<feature type="domain" description="Fungal lipase-type" evidence="16">
    <location>
        <begin position="187"/>
        <end position="292"/>
    </location>
</feature>
<dbReference type="AlphaFoldDB" id="A0A812UF55"/>
<dbReference type="Gene3D" id="3.40.50.1820">
    <property type="entry name" value="alpha/beta hydrolase"/>
    <property type="match status" value="1"/>
</dbReference>
<protein>
    <recommendedName>
        <fullName evidence="14">sn-1-specific diacylglycerol lipase</fullName>
        <ecNumber evidence="14">3.1.1.116</ecNumber>
    </recommendedName>
</protein>
<evidence type="ECO:0000256" key="8">
    <source>
        <dbReference type="ARBA" id="ARBA00022837"/>
    </source>
</evidence>
<dbReference type="SUPFAM" id="SSF53474">
    <property type="entry name" value="alpha/beta-Hydrolases"/>
    <property type="match status" value="1"/>
</dbReference>
<keyword evidence="5" id="KW-0812">Transmembrane</keyword>
<keyword evidence="18" id="KW-1185">Reference proteome</keyword>
<comment type="subcellular location">
    <subcellularLocation>
        <location evidence="2">Cell membrane</location>
        <topology evidence="2">Multi-pass membrane protein</topology>
    </subcellularLocation>
</comment>
<comment type="cofactor">
    <cofactor evidence="1">
        <name>Ca(2+)</name>
        <dbReference type="ChEBI" id="CHEBI:29108"/>
    </cofactor>
</comment>
<evidence type="ECO:0000256" key="9">
    <source>
        <dbReference type="ARBA" id="ARBA00022963"/>
    </source>
</evidence>
<dbReference type="PANTHER" id="PTHR45792:SF8">
    <property type="entry name" value="DIACYLGLYCEROL LIPASE-ALPHA"/>
    <property type="match status" value="1"/>
</dbReference>
<evidence type="ECO:0000313" key="17">
    <source>
        <dbReference type="EMBL" id="CAE7563657.1"/>
    </source>
</evidence>
<keyword evidence="7" id="KW-0378">Hydrolase</keyword>
<feature type="chain" id="PRO_5032944764" description="sn-1-specific diacylglycerol lipase" evidence="15">
    <location>
        <begin position="18"/>
        <end position="442"/>
    </location>
</feature>
<keyword evidence="4" id="KW-0597">Phosphoprotein</keyword>
<dbReference type="InterPro" id="IPR002921">
    <property type="entry name" value="Fungal_lipase-type"/>
</dbReference>
<organism evidence="17 18">
    <name type="scientific">Symbiodinium pilosum</name>
    <name type="common">Dinoflagellate</name>
    <dbReference type="NCBI Taxonomy" id="2952"/>
    <lineage>
        <taxon>Eukaryota</taxon>
        <taxon>Sar</taxon>
        <taxon>Alveolata</taxon>
        <taxon>Dinophyceae</taxon>
        <taxon>Suessiales</taxon>
        <taxon>Symbiodiniaceae</taxon>
        <taxon>Symbiodinium</taxon>
    </lineage>
</organism>
<evidence type="ECO:0000256" key="12">
    <source>
        <dbReference type="ARBA" id="ARBA00023136"/>
    </source>
</evidence>
<dbReference type="PANTHER" id="PTHR45792">
    <property type="entry name" value="DIACYLGLYCEROL LIPASE HOMOLOG-RELATED"/>
    <property type="match status" value="1"/>
</dbReference>
<evidence type="ECO:0000256" key="4">
    <source>
        <dbReference type="ARBA" id="ARBA00022553"/>
    </source>
</evidence>
<dbReference type="GO" id="GO:0016298">
    <property type="term" value="F:lipase activity"/>
    <property type="evidence" value="ECO:0007669"/>
    <property type="project" value="TreeGrafter"/>
</dbReference>
<evidence type="ECO:0000256" key="6">
    <source>
        <dbReference type="ARBA" id="ARBA00022723"/>
    </source>
</evidence>
<keyword evidence="11" id="KW-0443">Lipid metabolism</keyword>
<keyword evidence="3" id="KW-1003">Cell membrane</keyword>
<evidence type="ECO:0000256" key="2">
    <source>
        <dbReference type="ARBA" id="ARBA00004651"/>
    </source>
</evidence>
<name>A0A812UF55_SYMPI</name>
<dbReference type="InterPro" id="IPR052214">
    <property type="entry name" value="DAG_Lipase-Related"/>
</dbReference>
<comment type="caution">
    <text evidence="17">The sequence shown here is derived from an EMBL/GenBank/DDBJ whole genome shotgun (WGS) entry which is preliminary data.</text>
</comment>
<dbReference type="GO" id="GO:0019369">
    <property type="term" value="P:arachidonate metabolic process"/>
    <property type="evidence" value="ECO:0007669"/>
    <property type="project" value="TreeGrafter"/>
</dbReference>
<evidence type="ECO:0000256" key="5">
    <source>
        <dbReference type="ARBA" id="ARBA00022692"/>
    </source>
</evidence>
<dbReference type="CDD" id="cd00519">
    <property type="entry name" value="Lipase_3"/>
    <property type="match status" value="1"/>
</dbReference>
<evidence type="ECO:0000256" key="11">
    <source>
        <dbReference type="ARBA" id="ARBA00023098"/>
    </source>
</evidence>
<keyword evidence="15" id="KW-0732">Signal</keyword>
<reference evidence="17" key="1">
    <citation type="submission" date="2021-02" db="EMBL/GenBank/DDBJ databases">
        <authorList>
            <person name="Dougan E. K."/>
            <person name="Rhodes N."/>
            <person name="Thang M."/>
            <person name="Chan C."/>
        </authorList>
    </citation>
    <scope>NUCLEOTIDE SEQUENCE</scope>
</reference>
<evidence type="ECO:0000256" key="13">
    <source>
        <dbReference type="ARBA" id="ARBA00024531"/>
    </source>
</evidence>